<dbReference type="Gene3D" id="3.40.50.720">
    <property type="entry name" value="NAD(P)-binding Rossmann-like Domain"/>
    <property type="match status" value="1"/>
</dbReference>
<dbReference type="PANTHER" id="PTHR42760:SF135">
    <property type="entry name" value="BLL7886 PROTEIN"/>
    <property type="match status" value="1"/>
</dbReference>
<dbReference type="GO" id="GO:0016616">
    <property type="term" value="F:oxidoreductase activity, acting on the CH-OH group of donors, NAD or NADP as acceptor"/>
    <property type="evidence" value="ECO:0007669"/>
    <property type="project" value="TreeGrafter"/>
</dbReference>
<keyword evidence="3" id="KW-1185">Reference proteome</keyword>
<dbReference type="RefSeq" id="XP_033382769.1">
    <property type="nucleotide sequence ID" value="XM_033528237.1"/>
</dbReference>
<reference evidence="2" key="1">
    <citation type="journal article" date="2020" name="Stud. Mycol.">
        <title>101 Dothideomycetes genomes: a test case for predicting lifestyles and emergence of pathogens.</title>
        <authorList>
            <person name="Haridas S."/>
            <person name="Albert R."/>
            <person name="Binder M."/>
            <person name="Bloem J."/>
            <person name="Labutti K."/>
            <person name="Salamov A."/>
            <person name="Andreopoulos B."/>
            <person name="Baker S."/>
            <person name="Barry K."/>
            <person name="Bills G."/>
            <person name="Bluhm B."/>
            <person name="Cannon C."/>
            <person name="Castanera R."/>
            <person name="Culley D."/>
            <person name="Daum C."/>
            <person name="Ezra D."/>
            <person name="Gonzalez J."/>
            <person name="Henrissat B."/>
            <person name="Kuo A."/>
            <person name="Liang C."/>
            <person name="Lipzen A."/>
            <person name="Lutzoni F."/>
            <person name="Magnuson J."/>
            <person name="Mondo S."/>
            <person name="Nolan M."/>
            <person name="Ohm R."/>
            <person name="Pangilinan J."/>
            <person name="Park H.-J."/>
            <person name="Ramirez L."/>
            <person name="Alfaro M."/>
            <person name="Sun H."/>
            <person name="Tritt A."/>
            <person name="Yoshinaga Y."/>
            <person name="Zwiers L.-H."/>
            <person name="Turgeon B."/>
            <person name="Goodwin S."/>
            <person name="Spatafora J."/>
            <person name="Crous P."/>
            <person name="Grigoriev I."/>
        </authorList>
    </citation>
    <scope>NUCLEOTIDE SEQUENCE</scope>
    <source>
        <strain evidence="2">CBS 175.79</strain>
    </source>
</reference>
<dbReference type="PANTHER" id="PTHR42760">
    <property type="entry name" value="SHORT-CHAIN DEHYDROGENASES/REDUCTASES FAMILY MEMBER"/>
    <property type="match status" value="1"/>
</dbReference>
<name>A0A6A5XNX6_9PLEO</name>
<dbReference type="AlphaFoldDB" id="A0A6A5XNX6"/>
<comment type="similarity">
    <text evidence="1">Belongs to the short-chain dehydrogenases/reductases (SDR) family.</text>
</comment>
<protein>
    <submittedName>
        <fullName evidence="2">Putative short-chain dehydrogenase</fullName>
    </submittedName>
</protein>
<dbReference type="InterPro" id="IPR036291">
    <property type="entry name" value="NAD(P)-bd_dom_sf"/>
</dbReference>
<dbReference type="GO" id="GO:0030497">
    <property type="term" value="P:fatty acid elongation"/>
    <property type="evidence" value="ECO:0007669"/>
    <property type="project" value="TreeGrafter"/>
</dbReference>
<dbReference type="InterPro" id="IPR002347">
    <property type="entry name" value="SDR_fam"/>
</dbReference>
<evidence type="ECO:0000313" key="3">
    <source>
        <dbReference type="Proteomes" id="UP000799778"/>
    </source>
</evidence>
<evidence type="ECO:0000313" key="2">
    <source>
        <dbReference type="EMBL" id="KAF2014430.1"/>
    </source>
</evidence>
<dbReference type="OrthoDB" id="5840532at2759"/>
<proteinExistence type="inferred from homology"/>
<dbReference type="SUPFAM" id="SSF51735">
    <property type="entry name" value="NAD(P)-binding Rossmann-fold domains"/>
    <property type="match status" value="1"/>
</dbReference>
<dbReference type="Pfam" id="PF00106">
    <property type="entry name" value="adh_short"/>
    <property type="match status" value="1"/>
</dbReference>
<dbReference type="Pfam" id="PF13561">
    <property type="entry name" value="adh_short_C2"/>
    <property type="match status" value="1"/>
</dbReference>
<accession>A0A6A5XNX6</accession>
<sequence length="274" mass="27917">MPPRVAVVVGCGGMGLAIARRLGVGRQLFLADHATDLLNTARDTLIDEGYAVTATLLDVSDFTSVCALAQAAAATGIVEVVVHTAGLSPTAASSRRIYEVNLLGTANIIEGFLPVATLGTSLVCVSSMAGYMVPALSPGLERHLATAARGELLTHQEISVDADDPSGPGQAYGLSKRGNLLRVQAAAHAWGKQGARVNSVSPGVISTGTGRNEIAAAAGKFIASSPAGRVGTPQDIVNAVSFLSSAEASFITGTDLLVDGGVVSSLRWKDANQV</sequence>
<dbReference type="Proteomes" id="UP000799778">
    <property type="component" value="Unassembled WGS sequence"/>
</dbReference>
<dbReference type="PRINTS" id="PR00081">
    <property type="entry name" value="GDHRDH"/>
</dbReference>
<dbReference type="EMBL" id="ML978070">
    <property type="protein sequence ID" value="KAF2014430.1"/>
    <property type="molecule type" value="Genomic_DNA"/>
</dbReference>
<gene>
    <name evidence="2" type="ORF">BU24DRAFT_423384</name>
</gene>
<evidence type="ECO:0000256" key="1">
    <source>
        <dbReference type="ARBA" id="ARBA00006484"/>
    </source>
</evidence>
<organism evidence="2 3">
    <name type="scientific">Aaosphaeria arxii CBS 175.79</name>
    <dbReference type="NCBI Taxonomy" id="1450172"/>
    <lineage>
        <taxon>Eukaryota</taxon>
        <taxon>Fungi</taxon>
        <taxon>Dikarya</taxon>
        <taxon>Ascomycota</taxon>
        <taxon>Pezizomycotina</taxon>
        <taxon>Dothideomycetes</taxon>
        <taxon>Pleosporomycetidae</taxon>
        <taxon>Pleosporales</taxon>
        <taxon>Pleosporales incertae sedis</taxon>
        <taxon>Aaosphaeria</taxon>
    </lineage>
</organism>
<dbReference type="GeneID" id="54285634"/>